<dbReference type="EMBL" id="CM002803">
    <property type="protein sequence ID" value="KEI69086.1"/>
    <property type="molecule type" value="Genomic_DNA"/>
</dbReference>
<evidence type="ECO:0000256" key="1">
    <source>
        <dbReference type="SAM" id="Phobius"/>
    </source>
</evidence>
<feature type="transmembrane region" description="Helical" evidence="1">
    <location>
        <begin position="20"/>
        <end position="42"/>
    </location>
</feature>
<dbReference type="HOGENOM" id="CLU_2956627_0_0_3"/>
<keyword evidence="1" id="KW-1133">Transmembrane helix</keyword>
<accession>A0A073CLQ4</accession>
<organism evidence="2 3">
    <name type="scientific">Planktothrix agardhii (strain NIVA-CYA 126/8)</name>
    <dbReference type="NCBI Taxonomy" id="388467"/>
    <lineage>
        <taxon>Bacteria</taxon>
        <taxon>Bacillati</taxon>
        <taxon>Cyanobacteriota</taxon>
        <taxon>Cyanophyceae</taxon>
        <taxon>Oscillatoriophycideae</taxon>
        <taxon>Oscillatoriales</taxon>
        <taxon>Microcoleaceae</taxon>
        <taxon>Planktothrix</taxon>
    </lineage>
</organism>
<name>A0A073CLQ4_PLAA1</name>
<evidence type="ECO:0000313" key="2">
    <source>
        <dbReference type="EMBL" id="KEI69086.1"/>
    </source>
</evidence>
<keyword evidence="1" id="KW-0812">Transmembrane</keyword>
<keyword evidence="3" id="KW-1185">Reference proteome</keyword>
<dbReference type="PATRIC" id="fig|388467.6.peg.4371"/>
<protein>
    <submittedName>
        <fullName evidence="2">Uncharacterized protein</fullName>
    </submittedName>
</protein>
<keyword evidence="1" id="KW-0472">Membrane</keyword>
<sequence length="59" mass="6430">MGTNSLSIKIILLAGLKRVFGIVQELGGILSLSIKIILLAGLKREKNIQHETVIVNTFN</sequence>
<proteinExistence type="predicted"/>
<dbReference type="AlphaFoldDB" id="A0A073CLQ4"/>
<dbReference type="Proteomes" id="UP000027395">
    <property type="component" value="Chromosome"/>
</dbReference>
<reference evidence="2 3" key="1">
    <citation type="journal article" date="2014" name="Appl. Environ. Microbiol.">
        <title>Elucidation of insertion elements encoded on plasmids and in vitro construction of shuttle vectors from the toxic cyanobacterium Planktothrix.</title>
        <authorList>
            <person name="Christiansen G."/>
            <person name="Goesmann A."/>
            <person name="Kurmayer R."/>
        </authorList>
    </citation>
    <scope>NUCLEOTIDE SEQUENCE [LARGE SCALE GENOMIC DNA]</scope>
    <source>
        <strain evidence="2 3">NIVA-CYA 126/8</strain>
    </source>
</reference>
<evidence type="ECO:0000313" key="3">
    <source>
        <dbReference type="Proteomes" id="UP000027395"/>
    </source>
</evidence>
<gene>
    <name evidence="2" type="ORF">A19Y_4430</name>
</gene>